<accession>A0A6A6X3Z7</accession>
<keyword evidence="2" id="KW-1185">Reference proteome</keyword>
<evidence type="ECO:0000313" key="2">
    <source>
        <dbReference type="Proteomes" id="UP000799757"/>
    </source>
</evidence>
<sequence length="278" mass="30938">MCQLTNLHFACGHTRKVLLEACLLATRLAGHALTRAPDFCLNGVHVVQTIEKEEDCGRGHDGLTCREVQAVQPLIDRYKTMTTDLAGFSARANTIAAFIKIGFTPDCDWDAVKEAGRDVEAFKARQAELLAQVIPEALAEFEASLKNAVQRLQKVFQWNEAHIVCKARGTEDTLAPAPFGLEKLADETVVKSSIDNADDDDDDDDDEQTSKIGNPNLWAVDLAFKTARAGPHRRLLWLEERAVEACLDGAGWQLPRDEKDRAELQDRIDCRWVDPSKK</sequence>
<dbReference type="AlphaFoldDB" id="A0A6A6X3Z7"/>
<proteinExistence type="predicted"/>
<protein>
    <submittedName>
        <fullName evidence="1">Uncharacterized protein</fullName>
    </submittedName>
</protein>
<reference evidence="1" key="1">
    <citation type="journal article" date="2020" name="Stud. Mycol.">
        <title>101 Dothideomycetes genomes: a test case for predicting lifestyles and emergence of pathogens.</title>
        <authorList>
            <person name="Haridas S."/>
            <person name="Albert R."/>
            <person name="Binder M."/>
            <person name="Bloem J."/>
            <person name="Labutti K."/>
            <person name="Salamov A."/>
            <person name="Andreopoulos B."/>
            <person name="Baker S."/>
            <person name="Barry K."/>
            <person name="Bills G."/>
            <person name="Bluhm B."/>
            <person name="Cannon C."/>
            <person name="Castanera R."/>
            <person name="Culley D."/>
            <person name="Daum C."/>
            <person name="Ezra D."/>
            <person name="Gonzalez J."/>
            <person name="Henrissat B."/>
            <person name="Kuo A."/>
            <person name="Liang C."/>
            <person name="Lipzen A."/>
            <person name="Lutzoni F."/>
            <person name="Magnuson J."/>
            <person name="Mondo S."/>
            <person name="Nolan M."/>
            <person name="Ohm R."/>
            <person name="Pangilinan J."/>
            <person name="Park H.-J."/>
            <person name="Ramirez L."/>
            <person name="Alfaro M."/>
            <person name="Sun H."/>
            <person name="Tritt A."/>
            <person name="Yoshinaga Y."/>
            <person name="Zwiers L.-H."/>
            <person name="Turgeon B."/>
            <person name="Goodwin S."/>
            <person name="Spatafora J."/>
            <person name="Crous P."/>
            <person name="Grigoriev I."/>
        </authorList>
    </citation>
    <scope>NUCLEOTIDE SEQUENCE</scope>
    <source>
        <strain evidence="1">CBS 109.77</strain>
    </source>
</reference>
<organism evidence="1 2">
    <name type="scientific">Melanomma pulvis-pyrius CBS 109.77</name>
    <dbReference type="NCBI Taxonomy" id="1314802"/>
    <lineage>
        <taxon>Eukaryota</taxon>
        <taxon>Fungi</taxon>
        <taxon>Dikarya</taxon>
        <taxon>Ascomycota</taxon>
        <taxon>Pezizomycotina</taxon>
        <taxon>Dothideomycetes</taxon>
        <taxon>Pleosporomycetidae</taxon>
        <taxon>Pleosporales</taxon>
        <taxon>Melanommataceae</taxon>
        <taxon>Melanomma</taxon>
    </lineage>
</organism>
<name>A0A6A6X3Z7_9PLEO</name>
<gene>
    <name evidence="1" type="ORF">K505DRAFT_364565</name>
</gene>
<dbReference type="OrthoDB" id="3799206at2759"/>
<evidence type="ECO:0000313" key="1">
    <source>
        <dbReference type="EMBL" id="KAF2790637.1"/>
    </source>
</evidence>
<dbReference type="Proteomes" id="UP000799757">
    <property type="component" value="Unassembled WGS sequence"/>
</dbReference>
<dbReference type="EMBL" id="MU002063">
    <property type="protein sequence ID" value="KAF2790637.1"/>
    <property type="molecule type" value="Genomic_DNA"/>
</dbReference>